<proteinExistence type="predicted"/>
<organism evidence="1">
    <name type="scientific">marine sediment metagenome</name>
    <dbReference type="NCBI Taxonomy" id="412755"/>
    <lineage>
        <taxon>unclassified sequences</taxon>
        <taxon>metagenomes</taxon>
        <taxon>ecological metagenomes</taxon>
    </lineage>
</organism>
<comment type="caution">
    <text evidence="1">The sequence shown here is derived from an EMBL/GenBank/DDBJ whole genome shotgun (WGS) entry which is preliminary data.</text>
</comment>
<dbReference type="Gene3D" id="2.60.120.620">
    <property type="entry name" value="q2cbj1_9rhob like domain"/>
    <property type="match status" value="1"/>
</dbReference>
<evidence type="ECO:0008006" key="2">
    <source>
        <dbReference type="Google" id="ProtNLM"/>
    </source>
</evidence>
<dbReference type="Pfam" id="PF13759">
    <property type="entry name" value="2OG-FeII_Oxy_5"/>
    <property type="match status" value="1"/>
</dbReference>
<accession>A0A0F9QKZ1</accession>
<dbReference type="NCBIfam" id="TIGR02466">
    <property type="entry name" value="TIGR02466 family protein"/>
    <property type="match status" value="1"/>
</dbReference>
<dbReference type="AlphaFoldDB" id="A0A0F9QKZ1"/>
<sequence>MGDHDSGGVHVKGSSIAVTRDWQATFAQNLSPPCPASCKRCLMSQIDSLFVTRLYRAPLSEHGKPVDPSELEAACLSIAEDDEAGQEWCDQNDFPGYTSYASLTDLPWRFPIFKSVKKALDKHVKAFAKDLAFDLDGRKLKLEDIWINILPEGGIHTAHIHPHSVISGTTYVAMPEGTSALKLEDPRLPMMMAAPGRMKDAPQELRQFVYAAPVVGDVLLWESWLRHEVPMNMAEEDRISVSFNYAWA</sequence>
<evidence type="ECO:0000313" key="1">
    <source>
        <dbReference type="EMBL" id="KKN06023.1"/>
    </source>
</evidence>
<reference evidence="1" key="1">
    <citation type="journal article" date="2015" name="Nature">
        <title>Complex archaea that bridge the gap between prokaryotes and eukaryotes.</title>
        <authorList>
            <person name="Spang A."/>
            <person name="Saw J.H."/>
            <person name="Jorgensen S.L."/>
            <person name="Zaremba-Niedzwiedzka K."/>
            <person name="Martijn J."/>
            <person name="Lind A.E."/>
            <person name="van Eijk R."/>
            <person name="Schleper C."/>
            <person name="Guy L."/>
            <person name="Ettema T.J."/>
        </authorList>
    </citation>
    <scope>NUCLEOTIDE SEQUENCE</scope>
</reference>
<name>A0A0F9QKZ1_9ZZZZ</name>
<dbReference type="EMBL" id="LAZR01004735">
    <property type="protein sequence ID" value="KKN06023.1"/>
    <property type="molecule type" value="Genomic_DNA"/>
</dbReference>
<gene>
    <name evidence="1" type="ORF">LCGC14_1081360</name>
</gene>
<dbReference type="InterPro" id="IPR012668">
    <property type="entry name" value="CHP02466"/>
</dbReference>
<protein>
    <recommendedName>
        <fullName evidence="2">Fe2OG dioxygenase domain-containing protein</fullName>
    </recommendedName>
</protein>